<evidence type="ECO:0008006" key="3">
    <source>
        <dbReference type="Google" id="ProtNLM"/>
    </source>
</evidence>
<evidence type="ECO:0000313" key="2">
    <source>
        <dbReference type="Proteomes" id="UP001217089"/>
    </source>
</evidence>
<dbReference type="EMBL" id="JARBDR010000214">
    <property type="protein sequence ID" value="KAJ8317923.1"/>
    <property type="molecule type" value="Genomic_DNA"/>
</dbReference>
<name>A0ABQ9FQD8_TEGGR</name>
<keyword evidence="2" id="KW-1185">Reference proteome</keyword>
<evidence type="ECO:0000313" key="1">
    <source>
        <dbReference type="EMBL" id="KAJ8317923.1"/>
    </source>
</evidence>
<dbReference type="InterPro" id="IPR051077">
    <property type="entry name" value="Ca-dependent_lectin"/>
</dbReference>
<dbReference type="Proteomes" id="UP001217089">
    <property type="component" value="Unassembled WGS sequence"/>
</dbReference>
<protein>
    <recommendedName>
        <fullName evidence="3">Short-chain collagen C4-like</fullName>
    </recommendedName>
</protein>
<proteinExistence type="predicted"/>
<comment type="caution">
    <text evidence="1">The sequence shown here is derived from an EMBL/GenBank/DDBJ whole genome shotgun (WGS) entry which is preliminary data.</text>
</comment>
<reference evidence="1 2" key="1">
    <citation type="submission" date="2022-12" db="EMBL/GenBank/DDBJ databases">
        <title>Chromosome-level genome of Tegillarca granosa.</title>
        <authorList>
            <person name="Kim J."/>
        </authorList>
    </citation>
    <scope>NUCLEOTIDE SEQUENCE [LARGE SCALE GENOMIC DNA]</scope>
    <source>
        <strain evidence="1">Teg-2019</strain>
        <tissue evidence="1">Adductor muscle</tissue>
    </source>
</reference>
<gene>
    <name evidence="1" type="ORF">KUTeg_003014</name>
</gene>
<accession>A0ABQ9FQD8</accession>
<sequence>MPTCDIPQEYQICPVPYFHSACFKECNSGTARAKRSAAFQNLTFNQNGMQYGLNNDIHEAGNSCTGNCGDAVGTVYTRWGRKTCNNGSSELIYEGIVGGSWFEHTGAAVNPLCLPTQPLWNRFNDGLSNHAFMYGAEYEGDSNSIFSLQNSRKLYNENIPCAVCRTKSRNSIVMVPARNVCYPGWTLEYQGYLMAGGYGHKASSMYVCVDEAPEVTESGFRDEDGKLFYTVEAKCGSLPCPEYIDGRELTCAELYIQDGEERHVTMDRQSIVGGSWYEHTGAAVNPLCLPTQPLWNRFVEGSTNHAVMHGAEYEGFPAGIFSMQNSKSRTLLNENIPCAVCRTKSRNSIVMVPARNVCYPGWTLEYQGYLMAGYLGHKASSMYVCVDEAPEVTESGFRDENGKLFHTVEAKCGSLPCPEYIDGRELTCAKLFKFSLNLRNKI</sequence>
<dbReference type="PANTHER" id="PTHR24024">
    <property type="entry name" value="PULMONARY SURFACTANT-ASSOCIATED PROTEIN A"/>
    <property type="match status" value="1"/>
</dbReference>
<organism evidence="1 2">
    <name type="scientific">Tegillarca granosa</name>
    <name type="common">Malaysian cockle</name>
    <name type="synonym">Anadara granosa</name>
    <dbReference type="NCBI Taxonomy" id="220873"/>
    <lineage>
        <taxon>Eukaryota</taxon>
        <taxon>Metazoa</taxon>
        <taxon>Spiralia</taxon>
        <taxon>Lophotrochozoa</taxon>
        <taxon>Mollusca</taxon>
        <taxon>Bivalvia</taxon>
        <taxon>Autobranchia</taxon>
        <taxon>Pteriomorphia</taxon>
        <taxon>Arcoida</taxon>
        <taxon>Arcoidea</taxon>
        <taxon>Arcidae</taxon>
        <taxon>Tegillarca</taxon>
    </lineage>
</organism>
<dbReference type="PANTHER" id="PTHR24024:SF18">
    <property type="entry name" value="SHORT-CHAIN COLLAGEN C4-LIKE"/>
    <property type="match status" value="1"/>
</dbReference>